<organism evidence="3 4">
    <name type="scientific">Phanerochaete sordida</name>
    <dbReference type="NCBI Taxonomy" id="48140"/>
    <lineage>
        <taxon>Eukaryota</taxon>
        <taxon>Fungi</taxon>
        <taxon>Dikarya</taxon>
        <taxon>Basidiomycota</taxon>
        <taxon>Agaricomycotina</taxon>
        <taxon>Agaricomycetes</taxon>
        <taxon>Polyporales</taxon>
        <taxon>Phanerochaetaceae</taxon>
        <taxon>Phanerochaete</taxon>
    </lineage>
</organism>
<protein>
    <recommendedName>
        <fullName evidence="2">DUF6535 domain-containing protein</fullName>
    </recommendedName>
</protein>
<sequence length="792" mass="87792">MGILDRSKERPPAKQDLFGWAAIEDYISKADGSKVKDYADDIDTLLVFAGLFSAVVTAFVVESYTMLQEDSSQTTNQLLGTISSQLANGTATVSAIGGASSPAAFVPSTAARWINCLFFLSLVFSLVAALFGILAKQWLREYMQWNSTLGVPRENVLIRQLRYEAFEDWHISATISSIPALLELAMIMFLVGLVILLWTLDTVVAIVITVVTAVFLGIVSAFTVLPVIFRHCPYKSPTAWACYMLCNLLVDTVVFCIRVILDYAQNLRHGWWQFSVVSVQWTRRPKDWREREELMDRYSRPAAWRFNVPDELYQGIENALTVEKAGLNEDGSLASAPNPSFTPVSTPKAALKDVFEVALLFRALSWVYMATQDHQVREHVMLSMESIHSPQPENLDTRGIPIVSDWCILWALQTNNLHKPQLAIGDAESGVAAIQRKIREMWHSEIATVGGKEQVVSRTRQRIQYGAVNLGVPPEHIPLLVDLVSADMKAAVVSLWAPPAARIRGPTVSVAHGGMILGLLCVMGCLCTSRPLLLQDFHLHGIRALVCDKTLKRLIDTAVPGLRSSAILLACRIALVKSDDGHLDVIPRSEPMNALDYGMLICDNYSREMTKYDPEDLHIFVLLCNEWLLLVDHRMDSKKTLRLVKAIVSKMADVAQYTLDARIPNCGCYFHLPWVTQSWNVRAGHFHGTNIEADTHAAYLRLFHVLERFQAEGLITGPGQESLPRLMALVHSGNPAACADADCQYRAGASANIDEYDTGETGQVEHSTLVSPAALALHRAAFQSPSDNPYVP</sequence>
<feature type="transmembrane region" description="Helical" evidence="1">
    <location>
        <begin position="42"/>
        <end position="61"/>
    </location>
</feature>
<feature type="transmembrane region" description="Helical" evidence="1">
    <location>
        <begin position="240"/>
        <end position="261"/>
    </location>
</feature>
<dbReference type="OrthoDB" id="10426152at2759"/>
<keyword evidence="1" id="KW-0472">Membrane</keyword>
<keyword evidence="1" id="KW-1133">Transmembrane helix</keyword>
<evidence type="ECO:0000313" key="3">
    <source>
        <dbReference type="EMBL" id="GJE99864.1"/>
    </source>
</evidence>
<dbReference type="Proteomes" id="UP000703269">
    <property type="component" value="Unassembled WGS sequence"/>
</dbReference>
<feature type="transmembrane region" description="Helical" evidence="1">
    <location>
        <begin position="180"/>
        <end position="198"/>
    </location>
</feature>
<name>A0A9P3LMM8_9APHY</name>
<evidence type="ECO:0000313" key="4">
    <source>
        <dbReference type="Proteomes" id="UP000703269"/>
    </source>
</evidence>
<proteinExistence type="predicted"/>
<reference evidence="3 4" key="1">
    <citation type="submission" date="2021-08" db="EMBL/GenBank/DDBJ databases">
        <title>Draft Genome Sequence of Phanerochaete sordida strain YK-624.</title>
        <authorList>
            <person name="Mori T."/>
            <person name="Dohra H."/>
            <person name="Suzuki T."/>
            <person name="Kawagishi H."/>
            <person name="Hirai H."/>
        </authorList>
    </citation>
    <scope>NUCLEOTIDE SEQUENCE [LARGE SCALE GENOMIC DNA]</scope>
    <source>
        <strain evidence="3 4">YK-624</strain>
    </source>
</reference>
<evidence type="ECO:0000256" key="1">
    <source>
        <dbReference type="SAM" id="Phobius"/>
    </source>
</evidence>
<comment type="caution">
    <text evidence="3">The sequence shown here is derived from an EMBL/GenBank/DDBJ whole genome shotgun (WGS) entry which is preliminary data.</text>
</comment>
<evidence type="ECO:0000259" key="2">
    <source>
        <dbReference type="Pfam" id="PF20153"/>
    </source>
</evidence>
<feature type="transmembrane region" description="Helical" evidence="1">
    <location>
        <begin position="204"/>
        <end position="228"/>
    </location>
</feature>
<feature type="domain" description="DUF6535" evidence="2">
    <location>
        <begin position="20"/>
        <end position="199"/>
    </location>
</feature>
<keyword evidence="4" id="KW-1185">Reference proteome</keyword>
<feature type="transmembrane region" description="Helical" evidence="1">
    <location>
        <begin position="110"/>
        <end position="135"/>
    </location>
</feature>
<dbReference type="AlphaFoldDB" id="A0A9P3LMM8"/>
<accession>A0A9P3LMM8</accession>
<gene>
    <name evidence="3" type="ORF">PsYK624_161380</name>
</gene>
<keyword evidence="1" id="KW-0812">Transmembrane</keyword>
<dbReference type="Pfam" id="PF20153">
    <property type="entry name" value="DUF6535"/>
    <property type="match status" value="1"/>
</dbReference>
<dbReference type="EMBL" id="BPQB01000123">
    <property type="protein sequence ID" value="GJE99864.1"/>
    <property type="molecule type" value="Genomic_DNA"/>
</dbReference>
<dbReference type="InterPro" id="IPR045338">
    <property type="entry name" value="DUF6535"/>
</dbReference>